<dbReference type="PANTHER" id="PTHR13271:SF146">
    <property type="entry name" value="SET DOMAIN-CONTAINING PROTEIN"/>
    <property type="match status" value="1"/>
</dbReference>
<reference evidence="1" key="1">
    <citation type="submission" date="2022-07" db="EMBL/GenBank/DDBJ databases">
        <title>Fungi with potential for degradation of polypropylene.</title>
        <authorList>
            <person name="Gostincar C."/>
        </authorList>
    </citation>
    <scope>NUCLEOTIDE SEQUENCE</scope>
    <source>
        <strain evidence="1">EXF-13287</strain>
    </source>
</reference>
<accession>A0AA38VFX3</accession>
<evidence type="ECO:0000313" key="1">
    <source>
        <dbReference type="EMBL" id="KAJ9129787.1"/>
    </source>
</evidence>
<dbReference type="EMBL" id="JANBVN010000305">
    <property type="protein sequence ID" value="KAJ9129787.1"/>
    <property type="molecule type" value="Genomic_DNA"/>
</dbReference>
<dbReference type="Proteomes" id="UP001174691">
    <property type="component" value="Unassembled WGS sequence"/>
</dbReference>
<dbReference type="SUPFAM" id="SSF82199">
    <property type="entry name" value="SET domain"/>
    <property type="match status" value="1"/>
</dbReference>
<gene>
    <name evidence="1" type="ORF">NKR19_g10195</name>
</gene>
<dbReference type="InterPro" id="IPR046341">
    <property type="entry name" value="SET_dom_sf"/>
</dbReference>
<protein>
    <submittedName>
        <fullName evidence="1">SET domain-containing protein</fullName>
    </submittedName>
</protein>
<dbReference type="Gene3D" id="3.90.1410.10">
    <property type="entry name" value="set domain protein methyltransferase, domain 1"/>
    <property type="match status" value="1"/>
</dbReference>
<sequence length="391" mass="43618">MKQYLLGPRSFWYPYIKTLPQPEHLSSWALPAFWPEGDVEFLEGTNAEVAVEEVRGNLRREYKAARRALREARWNGWEDYSRGLYHWAFCVFTSRGFRSSGVLPAGGGRLGLSSEDANGEGEKGEEDDDFGVLVPVLDVGNHDLRARVEWDKETEPGKVRLVTRETVGPGNQVCNNYGQKTNSELLLGYGFVIPETEEVHNDYVHLRKRAGGEDGARQGTAARDFLISLRPMGDPSSWVGRSRQRIKVEDGFEVLPALAHVEDSLVWDLVVAQAGHDQDVRQTVEKLLEESPGGGNVDYCLKRILASPTAPKLEGLVDKVKEALLAKLAFDYERILDPEVYEDGEPALVPANPNQELAMAYRRQCKKVLETVIRKLGGQLDVDAGSQSTKP</sequence>
<dbReference type="GO" id="GO:0016279">
    <property type="term" value="F:protein-lysine N-methyltransferase activity"/>
    <property type="evidence" value="ECO:0007669"/>
    <property type="project" value="TreeGrafter"/>
</dbReference>
<keyword evidence="2" id="KW-1185">Reference proteome</keyword>
<proteinExistence type="predicted"/>
<dbReference type="PANTHER" id="PTHR13271">
    <property type="entry name" value="UNCHARACTERIZED PUTATIVE METHYLTRANSFERASE"/>
    <property type="match status" value="1"/>
</dbReference>
<organism evidence="1 2">
    <name type="scientific">Coniochaeta hoffmannii</name>
    <dbReference type="NCBI Taxonomy" id="91930"/>
    <lineage>
        <taxon>Eukaryota</taxon>
        <taxon>Fungi</taxon>
        <taxon>Dikarya</taxon>
        <taxon>Ascomycota</taxon>
        <taxon>Pezizomycotina</taxon>
        <taxon>Sordariomycetes</taxon>
        <taxon>Sordariomycetidae</taxon>
        <taxon>Coniochaetales</taxon>
        <taxon>Coniochaetaceae</taxon>
        <taxon>Coniochaeta</taxon>
    </lineage>
</organism>
<dbReference type="InterPro" id="IPR050600">
    <property type="entry name" value="SETD3_SETD6_MTase"/>
</dbReference>
<dbReference type="GO" id="GO:0005634">
    <property type="term" value="C:nucleus"/>
    <property type="evidence" value="ECO:0007669"/>
    <property type="project" value="TreeGrafter"/>
</dbReference>
<dbReference type="AlphaFoldDB" id="A0AA38VFX3"/>
<evidence type="ECO:0000313" key="2">
    <source>
        <dbReference type="Proteomes" id="UP001174691"/>
    </source>
</evidence>
<name>A0AA38VFX3_9PEZI</name>
<comment type="caution">
    <text evidence="1">The sequence shown here is derived from an EMBL/GenBank/DDBJ whole genome shotgun (WGS) entry which is preliminary data.</text>
</comment>